<dbReference type="GO" id="GO:0008360">
    <property type="term" value="P:regulation of cell shape"/>
    <property type="evidence" value="ECO:0007669"/>
    <property type="project" value="UniProtKB-KW"/>
</dbReference>
<dbReference type="PANTHER" id="PTHR36174">
    <property type="entry name" value="LIPID II:GLYCINE GLYCYLTRANSFERASE"/>
    <property type="match status" value="1"/>
</dbReference>
<evidence type="ECO:0000256" key="1">
    <source>
        <dbReference type="ARBA" id="ARBA00009943"/>
    </source>
</evidence>
<dbReference type="PROSITE" id="PS51191">
    <property type="entry name" value="FEMABX"/>
    <property type="match status" value="1"/>
</dbReference>
<evidence type="ECO:0000256" key="2">
    <source>
        <dbReference type="ARBA" id="ARBA00022679"/>
    </source>
</evidence>
<dbReference type="AlphaFoldDB" id="A0A255EF76"/>
<dbReference type="SUPFAM" id="SSF55729">
    <property type="entry name" value="Acyl-CoA N-acyltransferases (Nat)"/>
    <property type="match status" value="2"/>
</dbReference>
<accession>A0A255EF76</accession>
<dbReference type="Pfam" id="PF02388">
    <property type="entry name" value="FemAB"/>
    <property type="match status" value="2"/>
</dbReference>
<dbReference type="EMBL" id="NMVI01000014">
    <property type="protein sequence ID" value="OYN88072.1"/>
    <property type="molecule type" value="Genomic_DNA"/>
</dbReference>
<evidence type="ECO:0000313" key="7">
    <source>
        <dbReference type="EMBL" id="OYN88072.1"/>
    </source>
</evidence>
<proteinExistence type="inferred from homology"/>
<evidence type="ECO:0000256" key="5">
    <source>
        <dbReference type="ARBA" id="ARBA00023315"/>
    </source>
</evidence>
<dbReference type="GO" id="GO:0009252">
    <property type="term" value="P:peptidoglycan biosynthetic process"/>
    <property type="evidence" value="ECO:0007669"/>
    <property type="project" value="UniProtKB-KW"/>
</dbReference>
<keyword evidence="3" id="KW-0133">Cell shape</keyword>
<keyword evidence="4" id="KW-0573">Peptidoglycan synthesis</keyword>
<dbReference type="GO" id="GO:0071555">
    <property type="term" value="P:cell wall organization"/>
    <property type="evidence" value="ECO:0007669"/>
    <property type="project" value="UniProtKB-KW"/>
</dbReference>
<name>A0A255EF76_9ACTN</name>
<evidence type="ECO:0000256" key="6">
    <source>
        <dbReference type="ARBA" id="ARBA00023316"/>
    </source>
</evidence>
<keyword evidence="2" id="KW-0808">Transferase</keyword>
<evidence type="ECO:0000256" key="3">
    <source>
        <dbReference type="ARBA" id="ARBA00022960"/>
    </source>
</evidence>
<evidence type="ECO:0000256" key="4">
    <source>
        <dbReference type="ARBA" id="ARBA00022984"/>
    </source>
</evidence>
<sequence>MRTRGTVRLSPGTGGSQPAPSLIQRAELLVRAGVPALALRQISDRFCRADPRLSSAFARPPYYPATCVDPPSDRGSALSWGVAAARLRCGIRGGRWARVRAVTITVRSITAAEHLGFLADQTITDGNGTTSFLQTPAWAKVKADWRGESVGFVDGDTLIGVGLILYRSIPRTKLSLAYLPEGPVLDWGGDRVEECLTALKRHCRKKGAFGVRIGPTLVHRRWSAETIKAGIADESVDRLSNATPDVDNLAAARLIHTLNRLGWKEQRVDEGFGAGQPRFNFWLPIGDRSEDEILAGMNQLWRRNIKKAGKLGVEVRQGDRGDLTRFHELYQETAERDHFTGRPLAYFETMWDALRAEDPDRIRLYLAEHEGDLVAATTWVRVEKHCWYSYGASSTAKREVRGSNAIQWQMIRDAKAAGAEVYDMRGITEGLTEANSELGLIQFKVGTGGQAVEYLGEWDLPINPILHKAFQLYLKRR</sequence>
<comment type="caution">
    <text evidence="7">The sequence shown here is derived from an EMBL/GenBank/DDBJ whole genome shotgun (WGS) entry which is preliminary data.</text>
</comment>
<dbReference type="InterPro" id="IPR050644">
    <property type="entry name" value="PG_Glycine_Bridge_Synth"/>
</dbReference>
<protein>
    <submittedName>
        <fullName evidence="7">Peptidoglycan bridge formation protein FemAB</fullName>
    </submittedName>
</protein>
<dbReference type="GO" id="GO:0016755">
    <property type="term" value="F:aminoacyltransferase activity"/>
    <property type="evidence" value="ECO:0007669"/>
    <property type="project" value="InterPro"/>
</dbReference>
<gene>
    <name evidence="7" type="ORF">CGZ92_05515</name>
</gene>
<comment type="similarity">
    <text evidence="1">Belongs to the FemABX family.</text>
</comment>
<dbReference type="InterPro" id="IPR016181">
    <property type="entry name" value="Acyl_CoA_acyltransferase"/>
</dbReference>
<dbReference type="Gene3D" id="3.40.630.30">
    <property type="match status" value="2"/>
</dbReference>
<dbReference type="InterPro" id="IPR003447">
    <property type="entry name" value="FEMABX"/>
</dbReference>
<evidence type="ECO:0000313" key="8">
    <source>
        <dbReference type="Proteomes" id="UP000216533"/>
    </source>
</evidence>
<dbReference type="Proteomes" id="UP000216533">
    <property type="component" value="Unassembled WGS sequence"/>
</dbReference>
<keyword evidence="6" id="KW-0961">Cell wall biogenesis/degradation</keyword>
<dbReference type="PANTHER" id="PTHR36174:SF1">
    <property type="entry name" value="LIPID II:GLYCINE GLYCYLTRANSFERASE"/>
    <property type="match status" value="1"/>
</dbReference>
<keyword evidence="5" id="KW-0012">Acyltransferase</keyword>
<reference evidence="7 8" key="1">
    <citation type="submission" date="2017-07" db="EMBL/GenBank/DDBJ databases">
        <title>Draft whole genome sequences of clinical Proprionibacteriaceae strains.</title>
        <authorList>
            <person name="Bernier A.-M."/>
            <person name="Bernard K."/>
            <person name="Domingo M.-C."/>
        </authorList>
    </citation>
    <scope>NUCLEOTIDE SEQUENCE [LARGE SCALE GENOMIC DNA]</scope>
    <source>
        <strain evidence="7 8">NML 160184</strain>
    </source>
</reference>
<organism evidence="7 8">
    <name type="scientific">Parenemella sanctibonifatiensis</name>
    <dbReference type="NCBI Taxonomy" id="2016505"/>
    <lineage>
        <taxon>Bacteria</taxon>
        <taxon>Bacillati</taxon>
        <taxon>Actinomycetota</taxon>
        <taxon>Actinomycetes</taxon>
        <taxon>Propionibacteriales</taxon>
        <taxon>Propionibacteriaceae</taxon>
        <taxon>Parenemella</taxon>
    </lineage>
</organism>